<dbReference type="InterPro" id="IPR047192">
    <property type="entry name" value="Euk_RPA1_DBD_C"/>
</dbReference>
<protein>
    <recommendedName>
        <fullName evidence="6">Replication factor A C-terminal domain-containing protein</fullName>
    </recommendedName>
</protein>
<evidence type="ECO:0000256" key="1">
    <source>
        <dbReference type="ARBA" id="ARBA00005690"/>
    </source>
</evidence>
<accession>A8DVN3</accession>
<evidence type="ECO:0000256" key="5">
    <source>
        <dbReference type="ARBA" id="ARBA00023125"/>
    </source>
</evidence>
<evidence type="ECO:0000256" key="2">
    <source>
        <dbReference type="ARBA" id="ARBA00022723"/>
    </source>
</evidence>
<dbReference type="GO" id="GO:0008270">
    <property type="term" value="F:zinc ion binding"/>
    <property type="evidence" value="ECO:0007669"/>
    <property type="project" value="UniProtKB-KW"/>
</dbReference>
<feature type="non-terminal residue" evidence="7">
    <location>
        <position position="1"/>
    </location>
</feature>
<dbReference type="CDD" id="cd04476">
    <property type="entry name" value="RPA1_DBD_C"/>
    <property type="match status" value="1"/>
</dbReference>
<keyword evidence="8" id="KW-1185">Reference proteome</keyword>
<keyword evidence="5" id="KW-0238">DNA-binding</keyword>
<evidence type="ECO:0000313" key="8">
    <source>
        <dbReference type="Proteomes" id="UP000001593"/>
    </source>
</evidence>
<evidence type="ECO:0000256" key="3">
    <source>
        <dbReference type="ARBA" id="ARBA00022771"/>
    </source>
</evidence>
<evidence type="ECO:0000259" key="6">
    <source>
        <dbReference type="Pfam" id="PF08646"/>
    </source>
</evidence>
<dbReference type="PhylomeDB" id="A8DVN3"/>
<dbReference type="STRING" id="45351.A8DVN3"/>
<evidence type="ECO:0000256" key="4">
    <source>
        <dbReference type="ARBA" id="ARBA00022833"/>
    </source>
</evidence>
<dbReference type="SUPFAM" id="SSF50249">
    <property type="entry name" value="Nucleic acid-binding proteins"/>
    <property type="match status" value="1"/>
</dbReference>
<reference evidence="7 8" key="1">
    <citation type="journal article" date="2007" name="Science">
        <title>Sea anemone genome reveals ancestral eumetazoan gene repertoire and genomic organization.</title>
        <authorList>
            <person name="Putnam N.H."/>
            <person name="Srivastava M."/>
            <person name="Hellsten U."/>
            <person name="Dirks B."/>
            <person name="Chapman J."/>
            <person name="Salamov A."/>
            <person name="Terry A."/>
            <person name="Shapiro H."/>
            <person name="Lindquist E."/>
            <person name="Kapitonov V.V."/>
            <person name="Jurka J."/>
            <person name="Genikhovich G."/>
            <person name="Grigoriev I.V."/>
            <person name="Lucas S.M."/>
            <person name="Steele R.E."/>
            <person name="Finnerty J.R."/>
            <person name="Technau U."/>
            <person name="Martindale M.Q."/>
            <person name="Rokhsar D.S."/>
        </authorList>
    </citation>
    <scope>NUCLEOTIDE SEQUENCE [LARGE SCALE GENOMIC DNA]</scope>
    <source>
        <strain evidence="8">CH2 X CH6</strain>
    </source>
</reference>
<dbReference type="InterPro" id="IPR013955">
    <property type="entry name" value="Rep_factor-A_C"/>
</dbReference>
<organism evidence="7 8">
    <name type="scientific">Nematostella vectensis</name>
    <name type="common">Starlet sea anemone</name>
    <dbReference type="NCBI Taxonomy" id="45351"/>
    <lineage>
        <taxon>Eukaryota</taxon>
        <taxon>Metazoa</taxon>
        <taxon>Cnidaria</taxon>
        <taxon>Anthozoa</taxon>
        <taxon>Hexacorallia</taxon>
        <taxon>Actiniaria</taxon>
        <taxon>Edwardsiidae</taxon>
        <taxon>Nematostella</taxon>
    </lineage>
</organism>
<dbReference type="GO" id="GO:0003677">
    <property type="term" value="F:DNA binding"/>
    <property type="evidence" value="ECO:0007669"/>
    <property type="project" value="UniProtKB-KW"/>
</dbReference>
<proteinExistence type="inferred from homology"/>
<dbReference type="eggNOG" id="KOG0851">
    <property type="taxonomic scope" value="Eukaryota"/>
</dbReference>
<dbReference type="AlphaFoldDB" id="A8DVN3"/>
<dbReference type="InParanoid" id="A8DVN3"/>
<sequence length="115" mass="12987">GGGPLKFLSQIKNEQLGMGEKADYISVKGVCVYFRRENCMYKACPSEECNKKVIEEDSGFYCEKCGRKYPNYKYRLILSAHLADFTGSQWVTCFQESAEALLGRSASDLGQMKEN</sequence>
<dbReference type="Proteomes" id="UP000001593">
    <property type="component" value="Unassembled WGS sequence"/>
</dbReference>
<feature type="non-terminal residue" evidence="7">
    <location>
        <position position="115"/>
    </location>
</feature>
<dbReference type="KEGG" id="nve:5496002"/>
<keyword evidence="4" id="KW-0862">Zinc</keyword>
<keyword evidence="3" id="KW-0863">Zinc-finger</keyword>
<dbReference type="Pfam" id="PF08646">
    <property type="entry name" value="Rep_fac-A_C"/>
    <property type="match status" value="1"/>
</dbReference>
<gene>
    <name evidence="7" type="ORF">NEMVEDRAFT_v1g225758</name>
</gene>
<dbReference type="Gene3D" id="2.40.50.140">
    <property type="entry name" value="Nucleic acid-binding proteins"/>
    <property type="match status" value="1"/>
</dbReference>
<feature type="domain" description="Replication factor A C-terminal" evidence="6">
    <location>
        <begin position="24"/>
        <end position="114"/>
    </location>
</feature>
<keyword evidence="2" id="KW-0479">Metal-binding</keyword>
<dbReference type="HOGENOM" id="CLU_2115001_0_0_1"/>
<evidence type="ECO:0000313" key="7">
    <source>
        <dbReference type="EMBL" id="EDO25726.1"/>
    </source>
</evidence>
<dbReference type="EMBL" id="DS478413">
    <property type="protein sequence ID" value="EDO25726.1"/>
    <property type="molecule type" value="Genomic_DNA"/>
</dbReference>
<dbReference type="FunFam" id="2.40.50.140:FF:000090">
    <property type="entry name" value="Replication protein A subunit"/>
    <property type="match status" value="1"/>
</dbReference>
<name>A8DVN3_NEMVE</name>
<comment type="similarity">
    <text evidence="1">Belongs to the replication factor A protein 1 family.</text>
</comment>
<dbReference type="InterPro" id="IPR012340">
    <property type="entry name" value="NA-bd_OB-fold"/>
</dbReference>